<evidence type="ECO:0000313" key="3">
    <source>
        <dbReference type="Proteomes" id="UP000265520"/>
    </source>
</evidence>
<sequence>MLTTSKLSNQYLRGWVWKESEPETSKSKALKHSEPSTSRSQPLNHQSL</sequence>
<proteinExistence type="predicted"/>
<accession>A0A392UFD5</accession>
<keyword evidence="3" id="KW-1185">Reference proteome</keyword>
<feature type="region of interest" description="Disordered" evidence="1">
    <location>
        <begin position="19"/>
        <end position="48"/>
    </location>
</feature>
<organism evidence="2 3">
    <name type="scientific">Trifolium medium</name>
    <dbReference type="NCBI Taxonomy" id="97028"/>
    <lineage>
        <taxon>Eukaryota</taxon>
        <taxon>Viridiplantae</taxon>
        <taxon>Streptophyta</taxon>
        <taxon>Embryophyta</taxon>
        <taxon>Tracheophyta</taxon>
        <taxon>Spermatophyta</taxon>
        <taxon>Magnoliopsida</taxon>
        <taxon>eudicotyledons</taxon>
        <taxon>Gunneridae</taxon>
        <taxon>Pentapetalae</taxon>
        <taxon>rosids</taxon>
        <taxon>fabids</taxon>
        <taxon>Fabales</taxon>
        <taxon>Fabaceae</taxon>
        <taxon>Papilionoideae</taxon>
        <taxon>50 kb inversion clade</taxon>
        <taxon>NPAAA clade</taxon>
        <taxon>Hologalegina</taxon>
        <taxon>IRL clade</taxon>
        <taxon>Trifolieae</taxon>
        <taxon>Trifolium</taxon>
    </lineage>
</organism>
<evidence type="ECO:0000313" key="2">
    <source>
        <dbReference type="EMBL" id="MCI71557.1"/>
    </source>
</evidence>
<evidence type="ECO:0000256" key="1">
    <source>
        <dbReference type="SAM" id="MobiDB-lite"/>
    </source>
</evidence>
<feature type="compositionally biased region" description="Polar residues" evidence="1">
    <location>
        <begin position="35"/>
        <end position="48"/>
    </location>
</feature>
<protein>
    <submittedName>
        <fullName evidence="2">Uncharacterized protein</fullName>
    </submittedName>
</protein>
<comment type="caution">
    <text evidence="2">The sequence shown here is derived from an EMBL/GenBank/DDBJ whole genome shotgun (WGS) entry which is preliminary data.</text>
</comment>
<feature type="compositionally biased region" description="Basic and acidic residues" evidence="1">
    <location>
        <begin position="19"/>
        <end position="34"/>
    </location>
</feature>
<name>A0A392UFD5_9FABA</name>
<feature type="non-terminal residue" evidence="2">
    <location>
        <position position="48"/>
    </location>
</feature>
<dbReference type="EMBL" id="LXQA010798632">
    <property type="protein sequence ID" value="MCI71557.1"/>
    <property type="molecule type" value="Genomic_DNA"/>
</dbReference>
<dbReference type="AlphaFoldDB" id="A0A392UFD5"/>
<dbReference type="Proteomes" id="UP000265520">
    <property type="component" value="Unassembled WGS sequence"/>
</dbReference>
<reference evidence="2 3" key="1">
    <citation type="journal article" date="2018" name="Front. Plant Sci.">
        <title>Red Clover (Trifolium pratense) and Zigzag Clover (T. medium) - A Picture of Genomic Similarities and Differences.</title>
        <authorList>
            <person name="Dluhosova J."/>
            <person name="Istvanek J."/>
            <person name="Nedelnik J."/>
            <person name="Repkova J."/>
        </authorList>
    </citation>
    <scope>NUCLEOTIDE SEQUENCE [LARGE SCALE GENOMIC DNA]</scope>
    <source>
        <strain evidence="3">cv. 10/8</strain>
        <tissue evidence="2">Leaf</tissue>
    </source>
</reference>